<feature type="domain" description="Orotidine 5'-phosphate decarboxylase" evidence="7">
    <location>
        <begin position="6"/>
        <end position="207"/>
    </location>
</feature>
<dbReference type="PANTHER" id="PTHR35039:SF3">
    <property type="entry name" value="3-KETO-L-GULONATE-6-PHOSPHATE DECARBOXYLASE SGBH-RELATED"/>
    <property type="match status" value="1"/>
</dbReference>
<dbReference type="EMBL" id="AP024714">
    <property type="protein sequence ID" value="BCX82963.1"/>
    <property type="molecule type" value="Genomic_DNA"/>
</dbReference>
<reference evidence="9" key="1">
    <citation type="journal article" date="2024" name="Int. J. Syst. Evol. Microbiol.">
        <title>Methylomarinovum tepidoasis sp. nov., a moderately thermophilic methanotroph of the family Methylothermaceae isolated from a deep-sea hydrothermal field.</title>
        <authorList>
            <person name="Hirayama H."/>
            <person name="Takaki Y."/>
            <person name="Abe M."/>
            <person name="Miyazaki M."/>
            <person name="Uematsu K."/>
            <person name="Matsui Y."/>
            <person name="Takai K."/>
        </authorList>
    </citation>
    <scope>NUCLEOTIDE SEQUENCE [LARGE SCALE GENOMIC DNA]</scope>
    <source>
        <strain evidence="9">IT-9</strain>
    </source>
</reference>
<name>A0AAU9C5D0_9GAMM</name>
<evidence type="ECO:0000256" key="5">
    <source>
        <dbReference type="ARBA" id="ARBA00023239"/>
    </source>
</evidence>
<dbReference type="SMART" id="SM00934">
    <property type="entry name" value="OMPdecase"/>
    <property type="match status" value="1"/>
</dbReference>
<sequence>MAKKVMIQVALDTLDPQVTLDLAAKTAPYIDIIEIGTPCVKYNGISLVKEMKAKFPDRKVLADLKTMDAGEYEARPFFEAGADITTVLGVAELATIKGVIKAAHDNNGWAQVDMICVPDIVATAKASAEAGADILGVHTGLDQQAAGQTPFADLNKLTSLGLNVMISCAGGIKPETVADVVKAGADIVVVGGAIYGADDPAAAAKQMRELVDKAAAEV</sequence>
<evidence type="ECO:0000259" key="7">
    <source>
        <dbReference type="SMART" id="SM00934"/>
    </source>
</evidence>
<dbReference type="Pfam" id="PF00215">
    <property type="entry name" value="OMPdecase"/>
    <property type="match status" value="1"/>
</dbReference>
<dbReference type="GO" id="GO:0033982">
    <property type="term" value="F:3-dehydro-L-gulonate-6-phosphate decarboxylase activity"/>
    <property type="evidence" value="ECO:0007669"/>
    <property type="project" value="TreeGrafter"/>
</dbReference>
<dbReference type="FunFam" id="3.20.20.70:FF:000022">
    <property type="entry name" value="3-keto-L-gulonate-6-phosphate decarboxylase UlaD"/>
    <property type="match status" value="1"/>
</dbReference>
<dbReference type="InterPro" id="IPR013785">
    <property type="entry name" value="Aldolase_TIM"/>
</dbReference>
<evidence type="ECO:0000313" key="9">
    <source>
        <dbReference type="Proteomes" id="UP001321825"/>
    </source>
</evidence>
<evidence type="ECO:0000313" key="8">
    <source>
        <dbReference type="EMBL" id="BCX82963.1"/>
    </source>
</evidence>
<evidence type="ECO:0000256" key="1">
    <source>
        <dbReference type="ARBA" id="ARBA00000718"/>
    </source>
</evidence>
<dbReference type="GO" id="GO:0019854">
    <property type="term" value="P:L-ascorbic acid catabolic process"/>
    <property type="evidence" value="ECO:0007669"/>
    <property type="project" value="TreeGrafter"/>
</dbReference>
<evidence type="ECO:0000256" key="6">
    <source>
        <dbReference type="ARBA" id="ARBA00023277"/>
    </source>
</evidence>
<dbReference type="KEGG" id="mcau:MIT9_P2554"/>
<dbReference type="Gene3D" id="3.20.20.70">
    <property type="entry name" value="Aldolase class I"/>
    <property type="match status" value="1"/>
</dbReference>
<dbReference type="GO" id="GO:0043801">
    <property type="term" value="F:hexulose-6-phosphate synthase activity"/>
    <property type="evidence" value="ECO:0007669"/>
    <property type="project" value="UniProtKB-EC"/>
</dbReference>
<comment type="similarity">
    <text evidence="3">Belongs to the HPS/KGPDC family. HPS subfamily.</text>
</comment>
<dbReference type="InterPro" id="IPR001754">
    <property type="entry name" value="OMPdeCOase_dom"/>
</dbReference>
<evidence type="ECO:0000256" key="3">
    <source>
        <dbReference type="ARBA" id="ARBA00006350"/>
    </source>
</evidence>
<keyword evidence="6" id="KW-0119">Carbohydrate metabolism</keyword>
<dbReference type="CDD" id="cd04726">
    <property type="entry name" value="KGPDC_HPS"/>
    <property type="match status" value="1"/>
</dbReference>
<accession>A0AAU9C5D0</accession>
<dbReference type="PANTHER" id="PTHR35039">
    <property type="entry name" value="3-KETO-L-GULONATE-6-PHOSPHATE DECARBOXYLASE SGBH-RELATED"/>
    <property type="match status" value="1"/>
</dbReference>
<dbReference type="SUPFAM" id="SSF51366">
    <property type="entry name" value="Ribulose-phoshate binding barrel"/>
    <property type="match status" value="1"/>
</dbReference>
<dbReference type="InterPro" id="IPR041710">
    <property type="entry name" value="HPS/KGPDC"/>
</dbReference>
<dbReference type="GO" id="GO:0006207">
    <property type="term" value="P:'de novo' pyrimidine nucleobase biosynthetic process"/>
    <property type="evidence" value="ECO:0007669"/>
    <property type="project" value="InterPro"/>
</dbReference>
<comment type="pathway">
    <text evidence="2">One-carbon metabolism; formaldehyde assimilation via RuMP pathway; D-fructose 6-phosphate from D-ribulose 5-phosphate and formaldehyde: step 1/2.</text>
</comment>
<dbReference type="RefSeq" id="WP_317705344.1">
    <property type="nucleotide sequence ID" value="NZ_AP024714.1"/>
</dbReference>
<dbReference type="NCBIfam" id="TIGR03128">
    <property type="entry name" value="RuMP_HxlA"/>
    <property type="match status" value="1"/>
</dbReference>
<dbReference type="InterPro" id="IPR017553">
    <property type="entry name" value="3-hexulose-6-phosphate_synth"/>
</dbReference>
<dbReference type="EC" id="4.1.2.43" evidence="4"/>
<evidence type="ECO:0000256" key="2">
    <source>
        <dbReference type="ARBA" id="ARBA00005014"/>
    </source>
</evidence>
<dbReference type="AlphaFoldDB" id="A0AAU9C5D0"/>
<dbReference type="GO" id="GO:0004590">
    <property type="term" value="F:orotidine-5'-phosphate decarboxylase activity"/>
    <property type="evidence" value="ECO:0007669"/>
    <property type="project" value="InterPro"/>
</dbReference>
<evidence type="ECO:0000256" key="4">
    <source>
        <dbReference type="ARBA" id="ARBA00012890"/>
    </source>
</evidence>
<keyword evidence="9" id="KW-1185">Reference proteome</keyword>
<keyword evidence="5 8" id="KW-0456">Lyase</keyword>
<dbReference type="Proteomes" id="UP001321825">
    <property type="component" value="Chromosome"/>
</dbReference>
<comment type="catalytic activity">
    <reaction evidence="1">
        <text>D-ribulose 5-phosphate + formaldehyde = D-arabino-hex-3-ulose 6-phosphate</text>
        <dbReference type="Rhea" id="RHEA:25201"/>
        <dbReference type="ChEBI" id="CHEBI:16842"/>
        <dbReference type="ChEBI" id="CHEBI:58121"/>
        <dbReference type="ChEBI" id="CHEBI:58542"/>
        <dbReference type="EC" id="4.1.2.43"/>
    </reaction>
</comment>
<organism evidence="8 9">
    <name type="scientific">Methylomarinovum caldicuralii</name>
    <dbReference type="NCBI Taxonomy" id="438856"/>
    <lineage>
        <taxon>Bacteria</taxon>
        <taxon>Pseudomonadati</taxon>
        <taxon>Pseudomonadota</taxon>
        <taxon>Gammaproteobacteria</taxon>
        <taxon>Methylococcales</taxon>
        <taxon>Methylothermaceae</taxon>
        <taxon>Methylomarinovum</taxon>
    </lineage>
</organism>
<dbReference type="InterPro" id="IPR011060">
    <property type="entry name" value="RibuloseP-bd_barrel"/>
</dbReference>
<proteinExistence type="inferred from homology"/>
<gene>
    <name evidence="8" type="ORF">MIT9_P2554</name>
</gene>
<protein>
    <recommendedName>
        <fullName evidence="4">3-hexulose-6-phosphate synthase</fullName>
        <ecNumber evidence="4">4.1.2.43</ecNumber>
    </recommendedName>
</protein>